<name>A2EIF2_TRIV3</name>
<dbReference type="InterPro" id="IPR036047">
    <property type="entry name" value="F-box-like_dom_sf"/>
</dbReference>
<organism evidence="1 2">
    <name type="scientific">Trichomonas vaginalis (strain ATCC PRA-98 / G3)</name>
    <dbReference type="NCBI Taxonomy" id="412133"/>
    <lineage>
        <taxon>Eukaryota</taxon>
        <taxon>Metamonada</taxon>
        <taxon>Parabasalia</taxon>
        <taxon>Trichomonadida</taxon>
        <taxon>Trichomonadidae</taxon>
        <taxon>Trichomonas</taxon>
    </lineage>
</organism>
<dbReference type="STRING" id="5722.A2EIF2"/>
<dbReference type="InParanoid" id="A2EIF2"/>
<evidence type="ECO:0000313" key="1">
    <source>
        <dbReference type="EMBL" id="EAY07557.1"/>
    </source>
</evidence>
<dbReference type="AlphaFoldDB" id="A2EIF2"/>
<dbReference type="RefSeq" id="XP_001319780.1">
    <property type="nucleotide sequence ID" value="XM_001319745.1"/>
</dbReference>
<dbReference type="SMR" id="A2EIF2"/>
<dbReference type="InterPro" id="IPR006553">
    <property type="entry name" value="Leu-rich_rpt_Cys-con_subtyp"/>
</dbReference>
<dbReference type="EMBL" id="DS113397">
    <property type="protein sequence ID" value="EAY07557.1"/>
    <property type="molecule type" value="Genomic_DNA"/>
</dbReference>
<dbReference type="VEuPathDB" id="TrichDB:TVAGG3_0049080"/>
<dbReference type="Gene3D" id="3.80.10.10">
    <property type="entry name" value="Ribonuclease Inhibitor"/>
    <property type="match status" value="2"/>
</dbReference>
<dbReference type="SUPFAM" id="SSF52047">
    <property type="entry name" value="RNI-like"/>
    <property type="match status" value="1"/>
</dbReference>
<gene>
    <name evidence="1" type="ORF">TVAG_211960</name>
</gene>
<proteinExistence type="predicted"/>
<dbReference type="VEuPathDB" id="TrichDB:TVAG_211960"/>
<dbReference type="OrthoDB" id="10257471at2759"/>
<sequence length="469" mass="51811">MEEENQTIIPQGKIHFDEMSDTLISSIIEKLPLSSVALLSTTSKRMHRLCHAPQNWSDIELNDSSQLITPYNIAVLCAKGSEIRHLSIDLHSKNVSLGSLRLLSISCPSVISLSLYYTSEYSMGTNVFPINELISFLTNSKSVRSLRFTDSTMIDDSHLVQVLPHLQMMREIDLSGCITLSDSTLIKLAQQCPSLQLLDISRLPITGRCIEQIFRYCGGIKILRANNCSSFQTDSFLPVSPESLKGLTELSVIGTPVSLESTLQHCTNLRSLLASLSLHDSILIPFLYANKRLEVLHMGSGCRVTISSLIVAIQSCGQHLISLTFHPFDTFAVPSDEIMRLICQSCPHLKNLSFAHSEEISTYWVMEVLKRLSLESLALFGWKNGNSSALRLIAPHIGTLKMLCISECSKLTIPGVINFILTSKTLKVLKLEETGVNLPSGNINPDVLAGIKDQFPIAKESSPGILFLQ</sequence>
<dbReference type="PANTHER" id="PTHR13318">
    <property type="entry name" value="PARTNER OF PAIRED, ISOFORM B-RELATED"/>
    <property type="match status" value="1"/>
</dbReference>
<keyword evidence="2" id="KW-1185">Reference proteome</keyword>
<dbReference type="InterPro" id="IPR032675">
    <property type="entry name" value="LRR_dom_sf"/>
</dbReference>
<accession>A2EIF2</accession>
<protein>
    <submittedName>
        <fullName evidence="1">F-box domain containing protein</fullName>
    </submittedName>
</protein>
<dbReference type="KEGG" id="tva:4765441"/>
<dbReference type="SUPFAM" id="SSF81383">
    <property type="entry name" value="F-box domain"/>
    <property type="match status" value="1"/>
</dbReference>
<evidence type="ECO:0000313" key="2">
    <source>
        <dbReference type="Proteomes" id="UP000001542"/>
    </source>
</evidence>
<reference evidence="1" key="1">
    <citation type="submission" date="2006-10" db="EMBL/GenBank/DDBJ databases">
        <authorList>
            <person name="Amadeo P."/>
            <person name="Zhao Q."/>
            <person name="Wortman J."/>
            <person name="Fraser-Liggett C."/>
            <person name="Carlton J."/>
        </authorList>
    </citation>
    <scope>NUCLEOTIDE SEQUENCE</scope>
    <source>
        <strain evidence="1">G3</strain>
    </source>
</reference>
<reference evidence="1" key="2">
    <citation type="journal article" date="2007" name="Science">
        <title>Draft genome sequence of the sexually transmitted pathogen Trichomonas vaginalis.</title>
        <authorList>
            <person name="Carlton J.M."/>
            <person name="Hirt R.P."/>
            <person name="Silva J.C."/>
            <person name="Delcher A.L."/>
            <person name="Schatz M."/>
            <person name="Zhao Q."/>
            <person name="Wortman J.R."/>
            <person name="Bidwell S.L."/>
            <person name="Alsmark U.C.M."/>
            <person name="Besteiro S."/>
            <person name="Sicheritz-Ponten T."/>
            <person name="Noel C.J."/>
            <person name="Dacks J.B."/>
            <person name="Foster P.G."/>
            <person name="Simillion C."/>
            <person name="Van de Peer Y."/>
            <person name="Miranda-Saavedra D."/>
            <person name="Barton G.J."/>
            <person name="Westrop G.D."/>
            <person name="Mueller S."/>
            <person name="Dessi D."/>
            <person name="Fiori P.L."/>
            <person name="Ren Q."/>
            <person name="Paulsen I."/>
            <person name="Zhang H."/>
            <person name="Bastida-Corcuera F.D."/>
            <person name="Simoes-Barbosa A."/>
            <person name="Brown M.T."/>
            <person name="Hayes R.D."/>
            <person name="Mukherjee M."/>
            <person name="Okumura C.Y."/>
            <person name="Schneider R."/>
            <person name="Smith A.J."/>
            <person name="Vanacova S."/>
            <person name="Villalvazo M."/>
            <person name="Haas B.J."/>
            <person name="Pertea M."/>
            <person name="Feldblyum T.V."/>
            <person name="Utterback T.R."/>
            <person name="Shu C.L."/>
            <person name="Osoegawa K."/>
            <person name="de Jong P.J."/>
            <person name="Hrdy I."/>
            <person name="Horvathova L."/>
            <person name="Zubacova Z."/>
            <person name="Dolezal P."/>
            <person name="Malik S.B."/>
            <person name="Logsdon J.M. Jr."/>
            <person name="Henze K."/>
            <person name="Gupta A."/>
            <person name="Wang C.C."/>
            <person name="Dunne R.L."/>
            <person name="Upcroft J.A."/>
            <person name="Upcroft P."/>
            <person name="White O."/>
            <person name="Salzberg S.L."/>
            <person name="Tang P."/>
            <person name="Chiu C.-H."/>
            <person name="Lee Y.-S."/>
            <person name="Embley T.M."/>
            <person name="Coombs G.H."/>
            <person name="Mottram J.C."/>
            <person name="Tachezy J."/>
            <person name="Fraser-Liggett C.M."/>
            <person name="Johnson P.J."/>
        </authorList>
    </citation>
    <scope>NUCLEOTIDE SEQUENCE [LARGE SCALE GENOMIC DNA]</scope>
    <source>
        <strain evidence="1">G3</strain>
    </source>
</reference>
<dbReference type="SMART" id="SM00367">
    <property type="entry name" value="LRR_CC"/>
    <property type="match status" value="3"/>
</dbReference>
<dbReference type="Proteomes" id="UP000001542">
    <property type="component" value="Unassembled WGS sequence"/>
</dbReference>